<evidence type="ECO:0000256" key="11">
    <source>
        <dbReference type="PIRNR" id="PIRNR002888"/>
    </source>
</evidence>
<evidence type="ECO:0000256" key="2">
    <source>
        <dbReference type="ARBA" id="ARBA00021898"/>
    </source>
</evidence>
<name>A0A432VSL4_9GAMM</name>
<evidence type="ECO:0000256" key="12">
    <source>
        <dbReference type="SAM" id="MobiDB-lite"/>
    </source>
</evidence>
<feature type="region of interest" description="Disordered" evidence="12">
    <location>
        <begin position="1"/>
        <end position="56"/>
    </location>
</feature>
<evidence type="ECO:0000256" key="8">
    <source>
        <dbReference type="ARBA" id="ARBA00023143"/>
    </source>
</evidence>
<dbReference type="EMBL" id="PIPI01000006">
    <property type="protein sequence ID" value="RUO19232.1"/>
    <property type="molecule type" value="Genomic_DNA"/>
</dbReference>
<feature type="domain" description="Flagellar motor switch protein FliN-like C-terminal" evidence="13">
    <location>
        <begin position="265"/>
        <end position="334"/>
    </location>
</feature>
<reference evidence="14 15" key="1">
    <citation type="journal article" date="2011" name="Front. Microbiol.">
        <title>Genomic signatures of strain selection and enhancement in Bacillus atrophaeus var. globigii, a historical biowarfare simulant.</title>
        <authorList>
            <person name="Gibbons H.S."/>
            <person name="Broomall S.M."/>
            <person name="McNew L.A."/>
            <person name="Daligault H."/>
            <person name="Chapman C."/>
            <person name="Bruce D."/>
            <person name="Karavis M."/>
            <person name="Krepps M."/>
            <person name="McGregor P.A."/>
            <person name="Hong C."/>
            <person name="Park K.H."/>
            <person name="Akmal A."/>
            <person name="Feldman A."/>
            <person name="Lin J.S."/>
            <person name="Chang W.E."/>
            <person name="Higgs B.W."/>
            <person name="Demirev P."/>
            <person name="Lindquist J."/>
            <person name="Liem A."/>
            <person name="Fochler E."/>
            <person name="Read T.D."/>
            <person name="Tapia R."/>
            <person name="Johnson S."/>
            <person name="Bishop-Lilly K.A."/>
            <person name="Detter C."/>
            <person name="Han C."/>
            <person name="Sozhamannan S."/>
            <person name="Rosenzweig C.N."/>
            <person name="Skowronski E.W."/>
        </authorList>
    </citation>
    <scope>NUCLEOTIDE SEQUENCE [LARGE SCALE GENOMIC DNA]</scope>
    <source>
        <strain evidence="14 15">AK5</strain>
    </source>
</reference>
<dbReference type="GO" id="GO:0009425">
    <property type="term" value="C:bacterial-type flagellum basal body"/>
    <property type="evidence" value="ECO:0007669"/>
    <property type="project" value="UniProtKB-SubCell"/>
</dbReference>
<dbReference type="Pfam" id="PF01052">
    <property type="entry name" value="FliMN_C"/>
    <property type="match status" value="1"/>
</dbReference>
<dbReference type="GO" id="GO:0050918">
    <property type="term" value="P:positive chemotaxis"/>
    <property type="evidence" value="ECO:0007669"/>
    <property type="project" value="TreeGrafter"/>
</dbReference>
<evidence type="ECO:0000313" key="14">
    <source>
        <dbReference type="EMBL" id="RUO19232.1"/>
    </source>
</evidence>
<dbReference type="Pfam" id="PF02154">
    <property type="entry name" value="FliM"/>
    <property type="match status" value="1"/>
</dbReference>
<keyword evidence="6 11" id="KW-0283">Flagellar rotation</keyword>
<dbReference type="AlphaFoldDB" id="A0A432VSL4"/>
<dbReference type="SUPFAM" id="SSF103039">
    <property type="entry name" value="CheC-like"/>
    <property type="match status" value="1"/>
</dbReference>
<dbReference type="Gene3D" id="3.40.1550.10">
    <property type="entry name" value="CheC-like"/>
    <property type="match status" value="1"/>
</dbReference>
<dbReference type="InterPro" id="IPR001543">
    <property type="entry name" value="FliN-like_C"/>
</dbReference>
<evidence type="ECO:0000259" key="13">
    <source>
        <dbReference type="Pfam" id="PF01052"/>
    </source>
</evidence>
<keyword evidence="4 11" id="KW-0145">Chemotaxis</keyword>
<comment type="caution">
    <text evidence="14">The sequence shown here is derived from an EMBL/GenBank/DDBJ whole genome shotgun (WGS) entry which is preliminary data.</text>
</comment>
<proteinExistence type="inferred from homology"/>
<dbReference type="OrthoDB" id="9806941at2"/>
<dbReference type="GO" id="GO:0003774">
    <property type="term" value="F:cytoskeletal motor activity"/>
    <property type="evidence" value="ECO:0007669"/>
    <property type="project" value="InterPro"/>
</dbReference>
<dbReference type="RefSeq" id="WP_126793434.1">
    <property type="nucleotide sequence ID" value="NZ_PIPI01000006.1"/>
</dbReference>
<accession>A0A432VSL4</accession>
<dbReference type="GO" id="GO:0071978">
    <property type="term" value="P:bacterial-type flagellum-dependent swarming motility"/>
    <property type="evidence" value="ECO:0007669"/>
    <property type="project" value="TreeGrafter"/>
</dbReference>
<sequence>MSGDKPLSQHDIDQLLGAISKPKAPAQDVKTSTRSERSSGVKQKQVNERPFDPGSQHRVVRERLHTLEIINERFARQFRMNLFNLLRRNADITVESVRYQRFQDFSDNIPSPINLNIVSMKPLRGTALIVFPHNMVSMIVENLFGGDGRLISRNEIREFTATEQRIINRVLNLAMDAYQEAWRTVFQIKMSYIRSEMQPKFASITTSPSELVIATTFHLEVGHLEANFQICMPYSMIEPLRDRLTNLRADGSSSSDQAWRKRFSQEIQESEVELVSEFLQIPVRLPQIMGLKVGDVLPVELPTTVTATVSGIPVLECEYGAVNDHRALRVEKVLENHVMPTQKREIGSVFKAPAEDFENE</sequence>
<evidence type="ECO:0000256" key="7">
    <source>
        <dbReference type="ARBA" id="ARBA00023136"/>
    </source>
</evidence>
<keyword evidence="14" id="KW-0282">Flagellum</keyword>
<dbReference type="PRINTS" id="PR00955">
    <property type="entry name" value="FLGMOTORFLIM"/>
</dbReference>
<comment type="function">
    <text evidence="9 11">FliM is one of three proteins (FliG, FliN, FliM) that forms the rotor-mounted switch complex (C ring), located at the base of the basal body. This complex interacts with the CheY and CheZ chemotaxis proteins, in addition to contacting components of the motor that determine the direction of flagellar rotation.</text>
</comment>
<evidence type="ECO:0000256" key="10">
    <source>
        <dbReference type="NCBIfam" id="TIGR01397"/>
    </source>
</evidence>
<evidence type="ECO:0000256" key="6">
    <source>
        <dbReference type="ARBA" id="ARBA00022779"/>
    </source>
</evidence>
<keyword evidence="5 11" id="KW-0997">Cell inner membrane</keyword>
<evidence type="ECO:0000256" key="9">
    <source>
        <dbReference type="ARBA" id="ARBA00025044"/>
    </source>
</evidence>
<evidence type="ECO:0000256" key="4">
    <source>
        <dbReference type="ARBA" id="ARBA00022500"/>
    </source>
</evidence>
<dbReference type="PANTHER" id="PTHR30034">
    <property type="entry name" value="FLAGELLAR MOTOR SWITCH PROTEIN FLIM"/>
    <property type="match status" value="1"/>
</dbReference>
<dbReference type="GO" id="GO:0005886">
    <property type="term" value="C:plasma membrane"/>
    <property type="evidence" value="ECO:0007669"/>
    <property type="project" value="UniProtKB-SubCell"/>
</dbReference>
<keyword evidence="15" id="KW-1185">Reference proteome</keyword>
<evidence type="ECO:0000256" key="1">
    <source>
        <dbReference type="ARBA" id="ARBA00011049"/>
    </source>
</evidence>
<dbReference type="PANTHER" id="PTHR30034:SF3">
    <property type="entry name" value="FLAGELLAR MOTOR SWITCH PROTEIN FLIM"/>
    <property type="match status" value="1"/>
</dbReference>
<comment type="similarity">
    <text evidence="1 11">Belongs to the FliM family.</text>
</comment>
<protein>
    <recommendedName>
        <fullName evidence="2 10">Flagellar motor switch protein FliM</fullName>
    </recommendedName>
</protein>
<dbReference type="CDD" id="cd17908">
    <property type="entry name" value="FliM"/>
    <property type="match status" value="1"/>
</dbReference>
<keyword evidence="14" id="KW-0966">Cell projection</keyword>
<organism evidence="14 15">
    <name type="scientific">Aliidiomarina haloalkalitolerans</name>
    <dbReference type="NCBI Taxonomy" id="859059"/>
    <lineage>
        <taxon>Bacteria</taxon>
        <taxon>Pseudomonadati</taxon>
        <taxon>Pseudomonadota</taxon>
        <taxon>Gammaproteobacteria</taxon>
        <taxon>Alteromonadales</taxon>
        <taxon>Idiomarinaceae</taxon>
        <taxon>Aliidiomarina</taxon>
    </lineage>
</organism>
<comment type="subcellular location">
    <subcellularLocation>
        <location evidence="11">Cell inner membrane</location>
        <topology evidence="11">Peripheral membrane protein</topology>
    </subcellularLocation>
    <subcellularLocation>
        <location evidence="11">Bacterial flagellum basal body</location>
    </subcellularLocation>
</comment>
<keyword evidence="7 11" id="KW-0472">Membrane</keyword>
<dbReference type="InterPro" id="IPR001689">
    <property type="entry name" value="Flag_FliM"/>
</dbReference>
<keyword evidence="8 11" id="KW-0975">Bacterial flagellum</keyword>
<evidence type="ECO:0000313" key="15">
    <source>
        <dbReference type="Proteomes" id="UP000288212"/>
    </source>
</evidence>
<evidence type="ECO:0000256" key="3">
    <source>
        <dbReference type="ARBA" id="ARBA00022475"/>
    </source>
</evidence>
<keyword evidence="3 11" id="KW-1003">Cell membrane</keyword>
<feature type="compositionally biased region" description="Basic and acidic residues" evidence="12">
    <location>
        <begin position="31"/>
        <end position="51"/>
    </location>
</feature>
<dbReference type="InterPro" id="IPR028976">
    <property type="entry name" value="CheC-like_sf"/>
</dbReference>
<dbReference type="SUPFAM" id="SSF101801">
    <property type="entry name" value="Surface presentation of antigens (SPOA)"/>
    <property type="match status" value="1"/>
</dbReference>
<evidence type="ECO:0000256" key="5">
    <source>
        <dbReference type="ARBA" id="ARBA00022519"/>
    </source>
</evidence>
<gene>
    <name evidence="14" type="primary">fliM</name>
    <name evidence="14" type="ORF">CWE06_09370</name>
</gene>
<keyword evidence="14" id="KW-0969">Cilium</keyword>
<dbReference type="InterPro" id="IPR036429">
    <property type="entry name" value="SpoA-like_sf"/>
</dbReference>
<dbReference type="PIRSF" id="PIRSF002888">
    <property type="entry name" value="FliM"/>
    <property type="match status" value="1"/>
</dbReference>
<dbReference type="Proteomes" id="UP000288212">
    <property type="component" value="Unassembled WGS sequence"/>
</dbReference>
<dbReference type="NCBIfam" id="TIGR01397">
    <property type="entry name" value="fliM_switch"/>
    <property type="match status" value="1"/>
</dbReference>